<evidence type="ECO:0000256" key="4">
    <source>
        <dbReference type="ARBA" id="ARBA00023239"/>
    </source>
</evidence>
<comment type="pathway">
    <text evidence="1">Carbohydrate acid metabolism.</text>
</comment>
<keyword evidence="5" id="KW-0119">Carbohydrate metabolism</keyword>
<accession>A0A9D1JGY6</accession>
<evidence type="ECO:0000313" key="6">
    <source>
        <dbReference type="EMBL" id="HIR93956.1"/>
    </source>
</evidence>
<proteinExistence type="inferred from homology"/>
<dbReference type="InterPro" id="IPR013785">
    <property type="entry name" value="Aldolase_TIM"/>
</dbReference>
<keyword evidence="4 6" id="KW-0456">Lyase</keyword>
<sequence length="214" mass="22758">MGRGKSETILQLKQNFIFAVIRADSEESGYEICKSVFEGGIKNIEVTFSTPGAERVINRLVKDFADTDMLVGAGTVMDEITARIAVMNGADFLVSPHFSADIAAVCNRYAIPYLPGCGSVTEVATALEHGSEILKIFPGGVLGPAFIKDVHGPMPYAQMMPSGGVSIDNMGDWIKSGACAVGVGSALTKRYKAEGPQSVREISAAFAAKLKEYK</sequence>
<dbReference type="PANTHER" id="PTHR30246">
    <property type="entry name" value="2-KETO-3-DEOXY-6-PHOSPHOGLUCONATE ALDOLASE"/>
    <property type="match status" value="1"/>
</dbReference>
<dbReference type="CDD" id="cd00452">
    <property type="entry name" value="KDPG_aldolase"/>
    <property type="match status" value="1"/>
</dbReference>
<dbReference type="EC" id="4.1.2.14" evidence="6"/>
<dbReference type="NCBIfam" id="TIGR01182">
    <property type="entry name" value="eda"/>
    <property type="match status" value="1"/>
</dbReference>
<reference evidence="6" key="2">
    <citation type="journal article" date="2021" name="PeerJ">
        <title>Extensive microbial diversity within the chicken gut microbiome revealed by metagenomics and culture.</title>
        <authorList>
            <person name="Gilroy R."/>
            <person name="Ravi A."/>
            <person name="Getino M."/>
            <person name="Pursley I."/>
            <person name="Horton D.L."/>
            <person name="Alikhan N.F."/>
            <person name="Baker D."/>
            <person name="Gharbi K."/>
            <person name="Hall N."/>
            <person name="Watson M."/>
            <person name="Adriaenssens E.M."/>
            <person name="Foster-Nyarko E."/>
            <person name="Jarju S."/>
            <person name="Secka A."/>
            <person name="Antonio M."/>
            <person name="Oren A."/>
            <person name="Chaudhuri R.R."/>
            <person name="La Ragione R."/>
            <person name="Hildebrand F."/>
            <person name="Pallen M.J."/>
        </authorList>
    </citation>
    <scope>NUCLEOTIDE SEQUENCE</scope>
    <source>
        <strain evidence="6">ChiSxjej1B13-7041</strain>
    </source>
</reference>
<dbReference type="Gene3D" id="3.20.20.70">
    <property type="entry name" value="Aldolase class I"/>
    <property type="match status" value="1"/>
</dbReference>
<comment type="subunit">
    <text evidence="3">Homotrimer.</text>
</comment>
<evidence type="ECO:0000256" key="3">
    <source>
        <dbReference type="ARBA" id="ARBA00011233"/>
    </source>
</evidence>
<protein>
    <submittedName>
        <fullName evidence="6">Bifunctional 2-keto-4-hydroxyglutarate aldolase/2-keto-3-deoxy-6-phosphogluconate aldolase</fullName>
        <ecNumber evidence="6">4.1.2.14</ecNumber>
        <ecNumber evidence="6">4.1.3.16</ecNumber>
    </submittedName>
</protein>
<name>A0A9D1JGY6_9FIRM</name>
<evidence type="ECO:0000313" key="7">
    <source>
        <dbReference type="Proteomes" id="UP000886841"/>
    </source>
</evidence>
<dbReference type="Pfam" id="PF01081">
    <property type="entry name" value="Aldolase"/>
    <property type="match status" value="1"/>
</dbReference>
<dbReference type="AlphaFoldDB" id="A0A9D1JGY6"/>
<evidence type="ECO:0000256" key="1">
    <source>
        <dbReference type="ARBA" id="ARBA00004761"/>
    </source>
</evidence>
<comment type="caution">
    <text evidence="6">The sequence shown here is derived from an EMBL/GenBank/DDBJ whole genome shotgun (WGS) entry which is preliminary data.</text>
</comment>
<dbReference type="InterPro" id="IPR000887">
    <property type="entry name" value="Aldlse_KDPG_KHG"/>
</dbReference>
<dbReference type="GO" id="GO:0008700">
    <property type="term" value="F:(R,S)-4-hydroxy-2-oxoglutarate aldolase activity"/>
    <property type="evidence" value="ECO:0007669"/>
    <property type="project" value="UniProtKB-EC"/>
</dbReference>
<evidence type="ECO:0000256" key="2">
    <source>
        <dbReference type="ARBA" id="ARBA00006906"/>
    </source>
</evidence>
<dbReference type="Proteomes" id="UP000886841">
    <property type="component" value="Unassembled WGS sequence"/>
</dbReference>
<evidence type="ECO:0000256" key="5">
    <source>
        <dbReference type="ARBA" id="ARBA00023277"/>
    </source>
</evidence>
<dbReference type="EMBL" id="DVHU01000099">
    <property type="protein sequence ID" value="HIR93956.1"/>
    <property type="molecule type" value="Genomic_DNA"/>
</dbReference>
<dbReference type="SUPFAM" id="SSF51569">
    <property type="entry name" value="Aldolase"/>
    <property type="match status" value="1"/>
</dbReference>
<organism evidence="6 7">
    <name type="scientific">Candidatus Egerieimonas intestinavium</name>
    <dbReference type="NCBI Taxonomy" id="2840777"/>
    <lineage>
        <taxon>Bacteria</taxon>
        <taxon>Bacillati</taxon>
        <taxon>Bacillota</taxon>
        <taxon>Clostridia</taxon>
        <taxon>Lachnospirales</taxon>
        <taxon>Lachnospiraceae</taxon>
        <taxon>Lachnospiraceae incertae sedis</taxon>
        <taxon>Candidatus Egerieimonas</taxon>
    </lineage>
</organism>
<dbReference type="NCBIfam" id="NF005119">
    <property type="entry name" value="PRK06552.1"/>
    <property type="match status" value="1"/>
</dbReference>
<comment type="similarity">
    <text evidence="2">Belongs to the KHG/KDPG aldolase family.</text>
</comment>
<dbReference type="EC" id="4.1.3.16" evidence="6"/>
<gene>
    <name evidence="6" type="ORF">IAB98_11120</name>
</gene>
<dbReference type="PANTHER" id="PTHR30246:SF1">
    <property type="entry name" value="2-DEHYDRO-3-DEOXY-6-PHOSPHOGALACTONATE ALDOLASE-RELATED"/>
    <property type="match status" value="1"/>
</dbReference>
<dbReference type="GO" id="GO:0008675">
    <property type="term" value="F:2-dehydro-3-deoxy-phosphogluconate aldolase activity"/>
    <property type="evidence" value="ECO:0007669"/>
    <property type="project" value="UniProtKB-EC"/>
</dbReference>
<reference evidence="6" key="1">
    <citation type="submission" date="2020-10" db="EMBL/GenBank/DDBJ databases">
        <authorList>
            <person name="Gilroy R."/>
        </authorList>
    </citation>
    <scope>NUCLEOTIDE SEQUENCE</scope>
    <source>
        <strain evidence="6">ChiSxjej1B13-7041</strain>
    </source>
</reference>